<keyword evidence="2" id="KW-1185">Reference proteome</keyword>
<comment type="caution">
    <text evidence="1">The sequence shown here is derived from an EMBL/GenBank/DDBJ whole genome shotgun (WGS) entry which is preliminary data.</text>
</comment>
<dbReference type="Proteomes" id="UP001296967">
    <property type="component" value="Unassembled WGS sequence"/>
</dbReference>
<protein>
    <submittedName>
        <fullName evidence="1">DUF3368 domain-containing protein</fullName>
    </submittedName>
</protein>
<dbReference type="RefSeq" id="WP_201244356.1">
    <property type="nucleotide sequence ID" value="NZ_NHSF01000032.1"/>
</dbReference>
<evidence type="ECO:0000313" key="1">
    <source>
        <dbReference type="EMBL" id="MBK5929941.1"/>
    </source>
</evidence>
<evidence type="ECO:0000313" key="2">
    <source>
        <dbReference type="Proteomes" id="UP001296967"/>
    </source>
</evidence>
<proteinExistence type="predicted"/>
<dbReference type="Pfam" id="PF11848">
    <property type="entry name" value="DUF3368"/>
    <property type="match status" value="1"/>
</dbReference>
<reference evidence="1" key="1">
    <citation type="submission" date="2017-05" db="EMBL/GenBank/DDBJ databases">
        <authorList>
            <person name="Imhoff J.F."/>
            <person name="Rahn T."/>
            <person name="Kuenzel S."/>
            <person name="Neulinger S.C."/>
        </authorList>
    </citation>
    <scope>NUCLEOTIDE SEQUENCE</scope>
    <source>
        <strain evidence="1">DSM 4395</strain>
    </source>
</reference>
<reference evidence="1" key="2">
    <citation type="journal article" date="2020" name="Microorganisms">
        <title>Osmotic Adaptation and Compatible Solute Biosynthesis of Phototrophic Bacteria as Revealed from Genome Analyses.</title>
        <authorList>
            <person name="Imhoff J.F."/>
            <person name="Rahn T."/>
            <person name="Kunzel S."/>
            <person name="Keller A."/>
            <person name="Neulinger S.C."/>
        </authorList>
    </citation>
    <scope>NUCLEOTIDE SEQUENCE</scope>
    <source>
        <strain evidence="1">DSM 4395</strain>
    </source>
</reference>
<name>A0AAJ0XF92_HALSE</name>
<dbReference type="InterPro" id="IPR021799">
    <property type="entry name" value="PIN-like_prokaryotic"/>
</dbReference>
<dbReference type="AlphaFoldDB" id="A0AAJ0XF92"/>
<accession>A0AAJ0XF92</accession>
<dbReference type="PANTHER" id="PTHR39550">
    <property type="entry name" value="SLL0658 PROTEIN"/>
    <property type="match status" value="1"/>
</dbReference>
<dbReference type="PANTHER" id="PTHR39550:SF1">
    <property type="entry name" value="SLL0658 PROTEIN"/>
    <property type="match status" value="1"/>
</dbReference>
<gene>
    <name evidence="1" type="ORF">CCR82_05215</name>
</gene>
<dbReference type="EMBL" id="NHSF01000032">
    <property type="protein sequence ID" value="MBK5929941.1"/>
    <property type="molecule type" value="Genomic_DNA"/>
</dbReference>
<sequence length="162" mass="17703">MVFCNTTPFIALASIGRLELLSQVVGDISVAEAVAEECAEGGPISVPPLRDLSWVTVHPDLPPREWTAVLDLDRGEQQTLLLARHYASELVIIDERRARTIGEYLGLRITGTLGILAKAKTDGLLPSFREAAAAMQAQGVYYSQGLIDRLAERLGENNRKHP</sequence>
<organism evidence="1 2">
    <name type="scientific">Halochromatium salexigens</name>
    <name type="common">Chromatium salexigens</name>
    <dbReference type="NCBI Taxonomy" id="49447"/>
    <lineage>
        <taxon>Bacteria</taxon>
        <taxon>Pseudomonadati</taxon>
        <taxon>Pseudomonadota</taxon>
        <taxon>Gammaproteobacteria</taxon>
        <taxon>Chromatiales</taxon>
        <taxon>Chromatiaceae</taxon>
        <taxon>Halochromatium</taxon>
    </lineage>
</organism>